<dbReference type="InterPro" id="IPR003496">
    <property type="entry name" value="ABA_WDS"/>
</dbReference>
<dbReference type="EMBL" id="PJQY01002665">
    <property type="protein sequence ID" value="PQP91785.1"/>
    <property type="molecule type" value="Genomic_DNA"/>
</dbReference>
<reference evidence="2 3" key="1">
    <citation type="submission" date="2018-02" db="EMBL/GenBank/DDBJ databases">
        <title>Draft genome of wild Prunus yedoensis var. nudiflora.</title>
        <authorList>
            <person name="Baek S."/>
            <person name="Kim J.-H."/>
            <person name="Choi K."/>
            <person name="Kim G.-B."/>
            <person name="Cho A."/>
            <person name="Jang H."/>
            <person name="Shin C.-H."/>
            <person name="Yu H.-J."/>
            <person name="Mun J.-H."/>
        </authorList>
    </citation>
    <scope>NUCLEOTIDE SEQUENCE [LARGE SCALE GENOMIC DNA]</scope>
    <source>
        <strain evidence="3">cv. Jeju island</strain>
        <tissue evidence="2">Leaf</tissue>
    </source>
</reference>
<comment type="similarity">
    <text evidence="1">Belongs to the abscisic acid and water stress-induced protein family.</text>
</comment>
<comment type="caution">
    <text evidence="2">The sequence shown here is derived from an EMBL/GenBank/DDBJ whole genome shotgun (WGS) entry which is preliminary data.</text>
</comment>
<keyword evidence="3" id="KW-1185">Reference proteome</keyword>
<name>A0A314XIQ3_PRUYE</name>
<evidence type="ECO:0000313" key="2">
    <source>
        <dbReference type="EMBL" id="PQP91785.1"/>
    </source>
</evidence>
<proteinExistence type="inferred from homology"/>
<evidence type="ECO:0000313" key="3">
    <source>
        <dbReference type="Proteomes" id="UP000250321"/>
    </source>
</evidence>
<sequence>MSEERHQHGLFHHKKDEDRPIEAAYGVNATHESEIDYKKEEKHHKNLEHLGEGGVAGAGVFALYLCSVIVLKSQGSQPEIFLHFQGISQ</sequence>
<dbReference type="AlphaFoldDB" id="A0A314XIQ3"/>
<dbReference type="PANTHER" id="PTHR33801:SF27">
    <property type="entry name" value="ABA_WDS INDUCED PROTEIN"/>
    <property type="match status" value="1"/>
</dbReference>
<dbReference type="Pfam" id="PF02496">
    <property type="entry name" value="ABA_WDS"/>
    <property type="match status" value="1"/>
</dbReference>
<evidence type="ECO:0000256" key="1">
    <source>
        <dbReference type="ARBA" id="ARBA00007160"/>
    </source>
</evidence>
<dbReference type="PANTHER" id="PTHR33801">
    <property type="entry name" value="ABSCISIC STRESS-RIPENING PROTEIN 5"/>
    <property type="match status" value="1"/>
</dbReference>
<organism evidence="2 3">
    <name type="scientific">Prunus yedoensis var. nudiflora</name>
    <dbReference type="NCBI Taxonomy" id="2094558"/>
    <lineage>
        <taxon>Eukaryota</taxon>
        <taxon>Viridiplantae</taxon>
        <taxon>Streptophyta</taxon>
        <taxon>Embryophyta</taxon>
        <taxon>Tracheophyta</taxon>
        <taxon>Spermatophyta</taxon>
        <taxon>Magnoliopsida</taxon>
        <taxon>eudicotyledons</taxon>
        <taxon>Gunneridae</taxon>
        <taxon>Pentapetalae</taxon>
        <taxon>rosids</taxon>
        <taxon>fabids</taxon>
        <taxon>Rosales</taxon>
        <taxon>Rosaceae</taxon>
        <taxon>Amygdaloideae</taxon>
        <taxon>Amygdaleae</taxon>
        <taxon>Prunus</taxon>
    </lineage>
</organism>
<dbReference type="STRING" id="2094558.A0A314XIQ3"/>
<dbReference type="Proteomes" id="UP000250321">
    <property type="component" value="Unassembled WGS sequence"/>
</dbReference>
<gene>
    <name evidence="2" type="ORF">Pyn_12550</name>
</gene>
<dbReference type="OrthoDB" id="1751129at2759"/>
<accession>A0A314XIQ3</accession>
<protein>
    <submittedName>
        <fullName evidence="2">Uncharacterized protein</fullName>
    </submittedName>
</protein>